<evidence type="ECO:0000313" key="1">
    <source>
        <dbReference type="EMBL" id="KAK7487425.1"/>
    </source>
</evidence>
<reference evidence="1 2" key="1">
    <citation type="journal article" date="2023" name="Sci. Data">
        <title>Genome assembly of the Korean intertidal mud-creeper Batillaria attramentaria.</title>
        <authorList>
            <person name="Patra A.K."/>
            <person name="Ho P.T."/>
            <person name="Jun S."/>
            <person name="Lee S.J."/>
            <person name="Kim Y."/>
            <person name="Won Y.J."/>
        </authorList>
    </citation>
    <scope>NUCLEOTIDE SEQUENCE [LARGE SCALE GENOMIC DNA]</scope>
    <source>
        <strain evidence="1">Wonlab-2016</strain>
    </source>
</reference>
<dbReference type="AlphaFoldDB" id="A0ABD0KJR4"/>
<proteinExistence type="predicted"/>
<sequence>MSAYDQGPNCLEGKIRAQCAIPHPASRHSDRLDRSFSSSKDLSRFSMDGKMDYLYNQPKRKYRTGKTQALSTMNERKELYRQQHYCAQTSLECRLRKILCPRYYILEQEQWCPHRKTHL</sequence>
<evidence type="ECO:0000313" key="2">
    <source>
        <dbReference type="Proteomes" id="UP001519460"/>
    </source>
</evidence>
<keyword evidence="2" id="KW-1185">Reference proteome</keyword>
<dbReference type="EMBL" id="JACVVK020000165">
    <property type="protein sequence ID" value="KAK7487425.1"/>
    <property type="molecule type" value="Genomic_DNA"/>
</dbReference>
<gene>
    <name evidence="1" type="ORF">BaRGS_00021387</name>
</gene>
<dbReference type="Proteomes" id="UP001519460">
    <property type="component" value="Unassembled WGS sequence"/>
</dbReference>
<name>A0ABD0KJR4_9CAEN</name>
<protein>
    <submittedName>
        <fullName evidence="1">Uncharacterized protein</fullName>
    </submittedName>
</protein>
<organism evidence="1 2">
    <name type="scientific">Batillaria attramentaria</name>
    <dbReference type="NCBI Taxonomy" id="370345"/>
    <lineage>
        <taxon>Eukaryota</taxon>
        <taxon>Metazoa</taxon>
        <taxon>Spiralia</taxon>
        <taxon>Lophotrochozoa</taxon>
        <taxon>Mollusca</taxon>
        <taxon>Gastropoda</taxon>
        <taxon>Caenogastropoda</taxon>
        <taxon>Sorbeoconcha</taxon>
        <taxon>Cerithioidea</taxon>
        <taxon>Batillariidae</taxon>
        <taxon>Batillaria</taxon>
    </lineage>
</organism>
<comment type="caution">
    <text evidence="1">The sequence shown here is derived from an EMBL/GenBank/DDBJ whole genome shotgun (WGS) entry which is preliminary data.</text>
</comment>
<accession>A0ABD0KJR4</accession>